<dbReference type="InterPro" id="IPR018719">
    <property type="entry name" value="DUF2243_membrane"/>
</dbReference>
<gene>
    <name evidence="2" type="ORF">I5M27_17805</name>
</gene>
<dbReference type="EMBL" id="JAEHFX010000012">
    <property type="protein sequence ID" value="MBK0404851.1"/>
    <property type="molecule type" value="Genomic_DNA"/>
</dbReference>
<name>A0ABS1C652_9BACT</name>
<keyword evidence="1" id="KW-0812">Transmembrane</keyword>
<evidence type="ECO:0000256" key="1">
    <source>
        <dbReference type="SAM" id="Phobius"/>
    </source>
</evidence>
<accession>A0ABS1C652</accession>
<organism evidence="2 3">
    <name type="scientific">Adhaeribacter terrigena</name>
    <dbReference type="NCBI Taxonomy" id="2793070"/>
    <lineage>
        <taxon>Bacteria</taxon>
        <taxon>Pseudomonadati</taxon>
        <taxon>Bacteroidota</taxon>
        <taxon>Cytophagia</taxon>
        <taxon>Cytophagales</taxon>
        <taxon>Hymenobacteraceae</taxon>
        <taxon>Adhaeribacter</taxon>
    </lineage>
</organism>
<proteinExistence type="predicted"/>
<feature type="transmembrane region" description="Helical" evidence="1">
    <location>
        <begin position="123"/>
        <end position="142"/>
    </location>
</feature>
<dbReference type="Pfam" id="PF10002">
    <property type="entry name" value="DUF2243"/>
    <property type="match status" value="1"/>
</dbReference>
<comment type="caution">
    <text evidence="2">The sequence shown here is derived from an EMBL/GenBank/DDBJ whole genome shotgun (WGS) entry which is preliminary data.</text>
</comment>
<feature type="transmembrane region" description="Helical" evidence="1">
    <location>
        <begin position="162"/>
        <end position="181"/>
    </location>
</feature>
<feature type="transmembrane region" description="Helical" evidence="1">
    <location>
        <begin position="92"/>
        <end position="111"/>
    </location>
</feature>
<reference evidence="2 3" key="1">
    <citation type="submission" date="2020-12" db="EMBL/GenBank/DDBJ databases">
        <title>Bacterial novel species Adhaeribacter sp. BT258 isolated from soil.</title>
        <authorList>
            <person name="Jung H.-Y."/>
        </authorList>
    </citation>
    <scope>NUCLEOTIDE SEQUENCE [LARGE SCALE GENOMIC DNA]</scope>
    <source>
        <strain evidence="2 3">BT258</strain>
    </source>
</reference>
<sequence>MLSAFIVLGGLVAFLTYLSAKSHNNRVVANPDINYLDPVPLTTASLVLGIGLGGFIDGIVLHQILQWHEMVSNRMPPVTLTTKSVNMFWDGIFHLFTLMVVFTGIILLWKLLHRENIDRSGKILAGGLLAGWGLFNIIEGIIDHHLLKLHNVKEVTAHPGFWNFGFLGISVLMLLMGYWLVNKKRQIPADISR</sequence>
<dbReference type="Proteomes" id="UP000644147">
    <property type="component" value="Unassembled WGS sequence"/>
</dbReference>
<keyword evidence="1" id="KW-0472">Membrane</keyword>
<keyword evidence="1" id="KW-1133">Transmembrane helix</keyword>
<evidence type="ECO:0000313" key="2">
    <source>
        <dbReference type="EMBL" id="MBK0404851.1"/>
    </source>
</evidence>
<keyword evidence="3" id="KW-1185">Reference proteome</keyword>
<evidence type="ECO:0000313" key="3">
    <source>
        <dbReference type="Proteomes" id="UP000644147"/>
    </source>
</evidence>
<protein>
    <submittedName>
        <fullName evidence="2">DUF2243 domain-containing protein</fullName>
    </submittedName>
</protein>